<dbReference type="OrthoDB" id="263283at2759"/>
<dbReference type="InterPro" id="IPR041667">
    <property type="entry name" value="Cupin_8"/>
</dbReference>
<evidence type="ECO:0000313" key="2">
    <source>
        <dbReference type="EMBL" id="OJD26799.1"/>
    </source>
</evidence>
<dbReference type="AlphaFoldDB" id="A0A1J9RDZ0"/>
<dbReference type="STRING" id="1658174.A0A1J9RDZ0"/>
<name>A0A1J9RDZ0_9EURO</name>
<dbReference type="SUPFAM" id="SSF51197">
    <property type="entry name" value="Clavaminate synthase-like"/>
    <property type="match status" value="1"/>
</dbReference>
<gene>
    <name evidence="2" type="ORF">ACJ73_01818</name>
</gene>
<reference evidence="2 3" key="1">
    <citation type="submission" date="2015-08" db="EMBL/GenBank/DDBJ databases">
        <title>Emmonsia species relationships and genome sequence.</title>
        <authorList>
            <person name="Cuomo C.A."/>
            <person name="Schwartz I.S."/>
            <person name="Kenyon C."/>
            <person name="De Hoog G.S."/>
            <person name="Govender N.P."/>
            <person name="Botha A."/>
            <person name="Moreno L."/>
            <person name="De Vries M."/>
            <person name="Munoz J.F."/>
            <person name="Stielow J.B."/>
        </authorList>
    </citation>
    <scope>NUCLEOTIDE SEQUENCE [LARGE SCALE GENOMIC DNA]</scope>
    <source>
        <strain evidence="2 3">EI222</strain>
    </source>
</reference>
<protein>
    <recommendedName>
        <fullName evidence="1">JmjC domain-containing protein</fullName>
    </recommendedName>
</protein>
<dbReference type="Proteomes" id="UP000242791">
    <property type="component" value="Unassembled WGS sequence"/>
</dbReference>
<dbReference type="InterPro" id="IPR003347">
    <property type="entry name" value="JmjC_dom"/>
</dbReference>
<sequence>MRRAVPSSSAIRGKIKPPSHFKPLVTLPSHDIAGFRTSYFQPQLPVILPRGHFAQLPAIQKWFSIHSSSASAHGSTVLPSTSSLNYTYLEKHSDCSVPVEFTSSQNPDSPETPAFQRLYAPLGLFLKWIKTTAPLNADGIAPNTNLYLAQCQLLDLPPILRLDFPTPVLVSKAGKGDVYDTNIWMGVPPTYTPLHRDPNQNLFVQMAGRKVIRLYAPDTGLRVFERVRQTILRRQKGDANENANVNGITVSDAKFRGEEMMQGLEKEFLEKEVWGDTMEIGGVDVEGENVSPEMEEGFEAHLNAGDGMFIPMGWWHSIKGVGEGITASVNWWFR</sequence>
<comment type="caution">
    <text evidence="2">The sequence shown here is derived from an EMBL/GenBank/DDBJ whole genome shotgun (WGS) entry which is preliminary data.</text>
</comment>
<dbReference type="SMART" id="SM00558">
    <property type="entry name" value="JmjC"/>
    <property type="match status" value="1"/>
</dbReference>
<dbReference type="PANTHER" id="PTHR12461:SF105">
    <property type="entry name" value="HYPOXIA-INDUCIBLE FACTOR 1-ALPHA INHIBITOR"/>
    <property type="match status" value="1"/>
</dbReference>
<proteinExistence type="predicted"/>
<dbReference type="EMBL" id="LGTZ01000175">
    <property type="protein sequence ID" value="OJD26799.1"/>
    <property type="molecule type" value="Genomic_DNA"/>
</dbReference>
<dbReference type="VEuPathDB" id="FungiDB:ACJ73_01818"/>
<dbReference type="Pfam" id="PF13621">
    <property type="entry name" value="Cupin_8"/>
    <property type="match status" value="1"/>
</dbReference>
<organism evidence="2 3">
    <name type="scientific">Blastomyces percursus</name>
    <dbReference type="NCBI Taxonomy" id="1658174"/>
    <lineage>
        <taxon>Eukaryota</taxon>
        <taxon>Fungi</taxon>
        <taxon>Dikarya</taxon>
        <taxon>Ascomycota</taxon>
        <taxon>Pezizomycotina</taxon>
        <taxon>Eurotiomycetes</taxon>
        <taxon>Eurotiomycetidae</taxon>
        <taxon>Onygenales</taxon>
        <taxon>Ajellomycetaceae</taxon>
        <taxon>Blastomyces</taxon>
    </lineage>
</organism>
<dbReference type="Gene3D" id="2.60.120.650">
    <property type="entry name" value="Cupin"/>
    <property type="match status" value="1"/>
</dbReference>
<evidence type="ECO:0000259" key="1">
    <source>
        <dbReference type="PROSITE" id="PS51184"/>
    </source>
</evidence>
<evidence type="ECO:0000313" key="3">
    <source>
        <dbReference type="Proteomes" id="UP000242791"/>
    </source>
</evidence>
<dbReference type="PROSITE" id="PS51184">
    <property type="entry name" value="JMJC"/>
    <property type="match status" value="1"/>
</dbReference>
<feature type="domain" description="JmjC" evidence="1">
    <location>
        <begin position="130"/>
        <end position="334"/>
    </location>
</feature>
<accession>A0A1J9RDZ0</accession>
<dbReference type="PANTHER" id="PTHR12461">
    <property type="entry name" value="HYPOXIA-INDUCIBLE FACTOR 1 ALPHA INHIBITOR-RELATED"/>
    <property type="match status" value="1"/>
</dbReference>
<keyword evidence="3" id="KW-1185">Reference proteome</keyword>